<dbReference type="AlphaFoldDB" id="A0A6A5UX15"/>
<evidence type="ECO:0000313" key="1">
    <source>
        <dbReference type="EMBL" id="KAF1969345.1"/>
    </source>
</evidence>
<protein>
    <submittedName>
        <fullName evidence="1">Uncharacterized protein</fullName>
    </submittedName>
</protein>
<keyword evidence="2" id="KW-1185">Reference proteome</keyword>
<organism evidence="1 2">
    <name type="scientific">Bimuria novae-zelandiae CBS 107.79</name>
    <dbReference type="NCBI Taxonomy" id="1447943"/>
    <lineage>
        <taxon>Eukaryota</taxon>
        <taxon>Fungi</taxon>
        <taxon>Dikarya</taxon>
        <taxon>Ascomycota</taxon>
        <taxon>Pezizomycotina</taxon>
        <taxon>Dothideomycetes</taxon>
        <taxon>Pleosporomycetidae</taxon>
        <taxon>Pleosporales</taxon>
        <taxon>Massarineae</taxon>
        <taxon>Didymosphaeriaceae</taxon>
        <taxon>Bimuria</taxon>
    </lineage>
</organism>
<dbReference type="EMBL" id="ML976711">
    <property type="protein sequence ID" value="KAF1969345.1"/>
    <property type="molecule type" value="Genomic_DNA"/>
</dbReference>
<dbReference type="Proteomes" id="UP000800036">
    <property type="component" value="Unassembled WGS sequence"/>
</dbReference>
<reference evidence="1" key="1">
    <citation type="journal article" date="2020" name="Stud. Mycol.">
        <title>101 Dothideomycetes genomes: a test case for predicting lifestyles and emergence of pathogens.</title>
        <authorList>
            <person name="Haridas S."/>
            <person name="Albert R."/>
            <person name="Binder M."/>
            <person name="Bloem J."/>
            <person name="Labutti K."/>
            <person name="Salamov A."/>
            <person name="Andreopoulos B."/>
            <person name="Baker S."/>
            <person name="Barry K."/>
            <person name="Bills G."/>
            <person name="Bluhm B."/>
            <person name="Cannon C."/>
            <person name="Castanera R."/>
            <person name="Culley D."/>
            <person name="Daum C."/>
            <person name="Ezra D."/>
            <person name="Gonzalez J."/>
            <person name="Henrissat B."/>
            <person name="Kuo A."/>
            <person name="Liang C."/>
            <person name="Lipzen A."/>
            <person name="Lutzoni F."/>
            <person name="Magnuson J."/>
            <person name="Mondo S."/>
            <person name="Nolan M."/>
            <person name="Ohm R."/>
            <person name="Pangilinan J."/>
            <person name="Park H.-J."/>
            <person name="Ramirez L."/>
            <person name="Alfaro M."/>
            <person name="Sun H."/>
            <person name="Tritt A."/>
            <person name="Yoshinaga Y."/>
            <person name="Zwiers L.-H."/>
            <person name="Turgeon B."/>
            <person name="Goodwin S."/>
            <person name="Spatafora J."/>
            <person name="Crous P."/>
            <person name="Grigoriev I."/>
        </authorList>
    </citation>
    <scope>NUCLEOTIDE SEQUENCE</scope>
    <source>
        <strain evidence="1">CBS 107.79</strain>
    </source>
</reference>
<proteinExistence type="predicted"/>
<evidence type="ECO:0000313" key="2">
    <source>
        <dbReference type="Proteomes" id="UP000800036"/>
    </source>
</evidence>
<name>A0A6A5UX15_9PLEO</name>
<dbReference type="OrthoDB" id="5335493at2759"/>
<gene>
    <name evidence="1" type="ORF">BU23DRAFT_571709</name>
</gene>
<accession>A0A6A5UX15</accession>
<sequence length="188" mass="20792">MFYGETGGNLAQGIFRYFDDKTDYELSVSSRWPRLGSPDSLNPAIVLNVKYDASKYPASPLAKTLRSKEELANLAITLRGVDEICAITGSNPQHDRMDIRKFICETELCSTEASERFINFRREYVEPEGNAVKGVRAVTDDGHEAVECSGEPHGGNARATDHSVVHWELGEWTTLPCLGNLLAKIAQS</sequence>